<proteinExistence type="predicted"/>
<feature type="chain" id="PRO_5045332123" evidence="2">
    <location>
        <begin position="28"/>
        <end position="135"/>
    </location>
</feature>
<protein>
    <submittedName>
        <fullName evidence="3">Uncharacterized protein</fullName>
    </submittedName>
</protein>
<keyword evidence="4" id="KW-1185">Reference proteome</keyword>
<feature type="compositionally biased region" description="Polar residues" evidence="1">
    <location>
        <begin position="90"/>
        <end position="116"/>
    </location>
</feature>
<gene>
    <name evidence="3" type="ORF">J2800_004565</name>
</gene>
<sequence length="135" mass="13843">MRKTSILAASLSTLAVLTAMVAVPAQAGQHGRLVSVQGARGHGYVHSRDVSRQPGAISVSRGTQTNAGRGVASNRNASWADGAYHGGASRTFNNGASASRSTDVVNNGDGTVSYDYSRTGYDGSTRSVSGTTTRP</sequence>
<evidence type="ECO:0000256" key="1">
    <source>
        <dbReference type="SAM" id="MobiDB-lite"/>
    </source>
</evidence>
<keyword evidence="2" id="KW-0732">Signal</keyword>
<organism evidence="3 4">
    <name type="scientific">Caulobacter rhizosphaerae</name>
    <dbReference type="NCBI Taxonomy" id="2010972"/>
    <lineage>
        <taxon>Bacteria</taxon>
        <taxon>Pseudomonadati</taxon>
        <taxon>Pseudomonadota</taxon>
        <taxon>Alphaproteobacteria</taxon>
        <taxon>Caulobacterales</taxon>
        <taxon>Caulobacteraceae</taxon>
        <taxon>Caulobacter</taxon>
    </lineage>
</organism>
<feature type="signal peptide" evidence="2">
    <location>
        <begin position="1"/>
        <end position="27"/>
    </location>
</feature>
<dbReference type="RefSeq" id="WP_310034751.1">
    <property type="nucleotide sequence ID" value="NZ_JAVDRL010000014.1"/>
</dbReference>
<evidence type="ECO:0000313" key="4">
    <source>
        <dbReference type="Proteomes" id="UP001262754"/>
    </source>
</evidence>
<dbReference type="Proteomes" id="UP001262754">
    <property type="component" value="Unassembled WGS sequence"/>
</dbReference>
<feature type="compositionally biased region" description="Low complexity" evidence="1">
    <location>
        <begin position="123"/>
        <end position="135"/>
    </location>
</feature>
<accession>A0ABU1N5T0</accession>
<feature type="region of interest" description="Disordered" evidence="1">
    <location>
        <begin position="85"/>
        <end position="135"/>
    </location>
</feature>
<reference evidence="3 4" key="1">
    <citation type="submission" date="2023-07" db="EMBL/GenBank/DDBJ databases">
        <title>Sorghum-associated microbial communities from plants grown in Nebraska, USA.</title>
        <authorList>
            <person name="Schachtman D."/>
        </authorList>
    </citation>
    <scope>NUCLEOTIDE SEQUENCE [LARGE SCALE GENOMIC DNA]</scope>
    <source>
        <strain evidence="3 4">DS2154</strain>
    </source>
</reference>
<dbReference type="EMBL" id="JAVDRL010000014">
    <property type="protein sequence ID" value="MDR6533795.1"/>
    <property type="molecule type" value="Genomic_DNA"/>
</dbReference>
<name>A0ABU1N5T0_9CAUL</name>
<comment type="caution">
    <text evidence="3">The sequence shown here is derived from an EMBL/GenBank/DDBJ whole genome shotgun (WGS) entry which is preliminary data.</text>
</comment>
<evidence type="ECO:0000256" key="2">
    <source>
        <dbReference type="SAM" id="SignalP"/>
    </source>
</evidence>
<evidence type="ECO:0000313" key="3">
    <source>
        <dbReference type="EMBL" id="MDR6533795.1"/>
    </source>
</evidence>